<keyword evidence="3" id="KW-0805">Transcription regulation</keyword>
<evidence type="ECO:0000259" key="5">
    <source>
        <dbReference type="PROSITE" id="PS50921"/>
    </source>
</evidence>
<proteinExistence type="predicted"/>
<evidence type="ECO:0000256" key="3">
    <source>
        <dbReference type="ARBA" id="ARBA00023015"/>
    </source>
</evidence>
<protein>
    <submittedName>
        <fullName evidence="6">GAF and ANTAR domain-containing protein</fullName>
    </submittedName>
</protein>
<comment type="caution">
    <text evidence="6">The sequence shown here is derived from an EMBL/GenBank/DDBJ whole genome shotgun (WGS) entry which is preliminary data.</text>
</comment>
<dbReference type="SMART" id="SM00065">
    <property type="entry name" value="GAF"/>
    <property type="match status" value="1"/>
</dbReference>
<dbReference type="Gene3D" id="3.30.450.40">
    <property type="match status" value="1"/>
</dbReference>
<reference evidence="7" key="1">
    <citation type="journal article" date="2019" name="Int. J. Syst. Evol. Microbiol.">
        <title>The Global Catalogue of Microorganisms (GCM) 10K type strain sequencing project: providing services to taxonomists for standard genome sequencing and annotation.</title>
        <authorList>
            <consortium name="The Broad Institute Genomics Platform"/>
            <consortium name="The Broad Institute Genome Sequencing Center for Infectious Disease"/>
            <person name="Wu L."/>
            <person name="Ma J."/>
        </authorList>
    </citation>
    <scope>NUCLEOTIDE SEQUENCE [LARGE SCALE GENOMIC DNA]</scope>
    <source>
        <strain evidence="7">JCM 9458</strain>
    </source>
</reference>
<dbReference type="InterPro" id="IPR029016">
    <property type="entry name" value="GAF-like_dom_sf"/>
</dbReference>
<dbReference type="PROSITE" id="PS50921">
    <property type="entry name" value="ANTAR"/>
    <property type="match status" value="1"/>
</dbReference>
<dbReference type="Gene3D" id="1.10.10.10">
    <property type="entry name" value="Winged helix-like DNA-binding domain superfamily/Winged helix DNA-binding domain"/>
    <property type="match status" value="1"/>
</dbReference>
<keyword evidence="1" id="KW-0808">Transferase</keyword>
<dbReference type="PIRSF" id="PIRSF036625">
    <property type="entry name" value="GAF_ANTAR"/>
    <property type="match status" value="1"/>
</dbReference>
<dbReference type="InterPro" id="IPR011006">
    <property type="entry name" value="CheY-like_superfamily"/>
</dbReference>
<dbReference type="InterPro" id="IPR005561">
    <property type="entry name" value="ANTAR"/>
</dbReference>
<accession>A0ABP6T1Q8</accession>
<evidence type="ECO:0000256" key="4">
    <source>
        <dbReference type="ARBA" id="ARBA00023163"/>
    </source>
</evidence>
<dbReference type="EMBL" id="BAAAYN010000027">
    <property type="protein sequence ID" value="GAA3390229.1"/>
    <property type="molecule type" value="Genomic_DNA"/>
</dbReference>
<keyword evidence="4" id="KW-0804">Transcription</keyword>
<organism evidence="6 7">
    <name type="scientific">Cryptosporangium minutisporangium</name>
    <dbReference type="NCBI Taxonomy" id="113569"/>
    <lineage>
        <taxon>Bacteria</taxon>
        <taxon>Bacillati</taxon>
        <taxon>Actinomycetota</taxon>
        <taxon>Actinomycetes</taxon>
        <taxon>Cryptosporangiales</taxon>
        <taxon>Cryptosporangiaceae</taxon>
        <taxon>Cryptosporangium</taxon>
    </lineage>
</organism>
<dbReference type="InterPro" id="IPR012074">
    <property type="entry name" value="GAF_ANTAR"/>
</dbReference>
<name>A0ABP6T1Q8_9ACTN</name>
<dbReference type="SUPFAM" id="SSF55781">
    <property type="entry name" value="GAF domain-like"/>
    <property type="match status" value="1"/>
</dbReference>
<dbReference type="Pfam" id="PF13185">
    <property type="entry name" value="GAF_2"/>
    <property type="match status" value="1"/>
</dbReference>
<dbReference type="InterPro" id="IPR003018">
    <property type="entry name" value="GAF"/>
</dbReference>
<dbReference type="RefSeq" id="WP_345730003.1">
    <property type="nucleotide sequence ID" value="NZ_BAAAYN010000027.1"/>
</dbReference>
<sequence length="247" mass="26493">MDLVDEATRPDDGREGRLAAAFVQLADTLVDDFDVIDLLALLAEYCVDLVGATASGILLTDQRGALRVAAASSEAAWVMELFVLQEDEGPCYEACRTGLSVSEPDVASSTSRWPTFSARAREVGFGAVHALPLRLRGETIGALSLFSSATGPLPAQQALLARAFADVATIGILQQRAIHEREVLAEQLQTALNNRVVIEQAKGVLAERHELGLEAAFSLLRSTARKRRSRLIDLARAVVADSEILGD</sequence>
<dbReference type="SUPFAM" id="SSF52172">
    <property type="entry name" value="CheY-like"/>
    <property type="match status" value="1"/>
</dbReference>
<evidence type="ECO:0000313" key="7">
    <source>
        <dbReference type="Proteomes" id="UP001501676"/>
    </source>
</evidence>
<dbReference type="Proteomes" id="UP001501676">
    <property type="component" value="Unassembled WGS sequence"/>
</dbReference>
<keyword evidence="2" id="KW-0418">Kinase</keyword>
<evidence type="ECO:0000313" key="6">
    <source>
        <dbReference type="EMBL" id="GAA3390229.1"/>
    </source>
</evidence>
<evidence type="ECO:0000256" key="2">
    <source>
        <dbReference type="ARBA" id="ARBA00022777"/>
    </source>
</evidence>
<feature type="domain" description="ANTAR" evidence="5">
    <location>
        <begin position="178"/>
        <end position="239"/>
    </location>
</feature>
<dbReference type="Pfam" id="PF03861">
    <property type="entry name" value="ANTAR"/>
    <property type="match status" value="1"/>
</dbReference>
<keyword evidence="7" id="KW-1185">Reference proteome</keyword>
<dbReference type="InterPro" id="IPR036388">
    <property type="entry name" value="WH-like_DNA-bd_sf"/>
</dbReference>
<gene>
    <name evidence="6" type="ORF">GCM10020369_43410</name>
</gene>
<evidence type="ECO:0000256" key="1">
    <source>
        <dbReference type="ARBA" id="ARBA00022679"/>
    </source>
</evidence>
<dbReference type="SMART" id="SM01012">
    <property type="entry name" value="ANTAR"/>
    <property type="match status" value="1"/>
</dbReference>